<reference evidence="2 3" key="1">
    <citation type="submission" date="2020-08" db="EMBL/GenBank/DDBJ databases">
        <title>Genome public.</title>
        <authorList>
            <person name="Liu C."/>
            <person name="Sun Q."/>
        </authorList>
    </citation>
    <scope>NUCLEOTIDE SEQUENCE [LARGE SCALE GENOMIC DNA]</scope>
    <source>
        <strain evidence="2 3">NSJ-13</strain>
    </source>
</reference>
<evidence type="ECO:0000313" key="3">
    <source>
        <dbReference type="Proteomes" id="UP000631576"/>
    </source>
</evidence>
<protein>
    <submittedName>
        <fullName evidence="2">Uncharacterized protein</fullName>
    </submittedName>
</protein>
<sequence>MSKQEQKSDDIEETSTDKLLEKIEQDKNFLKKSFVYAFVALVAIIALGIAWFVSNTRVTSTGVNVSAMDDNPFVLASVGGGISAENTYLKDDNKQNLFTDGKPTVYENYIDTSTGKQVSTKQTYYIGTNGLAWRLSEQKSFQPGATGKLEFYIIPKKNEVGKSSVEVTIDLEAYELSKNKDKAIKSEDEFLPDLVRGHILLFQSLDNTQGYSGWLYNTESKTNKMTVSAPKGGFQEGVPYKVTFYWIWPKYFRNYVYDARNTYGDLFANIENNTDYNTLLSFVNNNQNQLFYGGTTSSEINNQMTDEVLDQCNKYYNDADEYIGQKQCYIYIEASVQ</sequence>
<dbReference type="EMBL" id="JACOPE010000001">
    <property type="protein sequence ID" value="MBC5683553.1"/>
    <property type="molecule type" value="Genomic_DNA"/>
</dbReference>
<accession>A0ABR7G8Z4</accession>
<feature type="transmembrane region" description="Helical" evidence="1">
    <location>
        <begin position="34"/>
        <end position="53"/>
    </location>
</feature>
<keyword evidence="3" id="KW-1185">Reference proteome</keyword>
<name>A0ABR7G8Z4_9FIRM</name>
<keyword evidence="1" id="KW-1133">Transmembrane helix</keyword>
<proteinExistence type="predicted"/>
<keyword evidence="1" id="KW-0812">Transmembrane</keyword>
<keyword evidence="1" id="KW-0472">Membrane</keyword>
<comment type="caution">
    <text evidence="2">The sequence shown here is derived from an EMBL/GenBank/DDBJ whole genome shotgun (WGS) entry which is preliminary data.</text>
</comment>
<dbReference type="RefSeq" id="WP_186865018.1">
    <property type="nucleotide sequence ID" value="NZ_JACOPE010000001.1"/>
</dbReference>
<organism evidence="2 3">
    <name type="scientific">Ruminococcus hominis</name>
    <dbReference type="NCBI Taxonomy" id="2763065"/>
    <lineage>
        <taxon>Bacteria</taxon>
        <taxon>Bacillati</taxon>
        <taxon>Bacillota</taxon>
        <taxon>Clostridia</taxon>
        <taxon>Eubacteriales</taxon>
        <taxon>Oscillospiraceae</taxon>
        <taxon>Ruminococcus</taxon>
    </lineage>
</organism>
<dbReference type="Proteomes" id="UP000631576">
    <property type="component" value="Unassembled WGS sequence"/>
</dbReference>
<evidence type="ECO:0000256" key="1">
    <source>
        <dbReference type="SAM" id="Phobius"/>
    </source>
</evidence>
<gene>
    <name evidence="2" type="ORF">H8S40_08215</name>
</gene>
<evidence type="ECO:0000313" key="2">
    <source>
        <dbReference type="EMBL" id="MBC5683553.1"/>
    </source>
</evidence>